<evidence type="ECO:0000313" key="1">
    <source>
        <dbReference type="EMBL" id="SHO52387.1"/>
    </source>
</evidence>
<dbReference type="CDD" id="cd03349">
    <property type="entry name" value="LbH_XAT"/>
    <property type="match status" value="1"/>
</dbReference>
<dbReference type="InterPro" id="IPR001451">
    <property type="entry name" value="Hexapep"/>
</dbReference>
<dbReference type="InterPro" id="IPR051159">
    <property type="entry name" value="Hexapeptide_acetyltransf"/>
</dbReference>
<proteinExistence type="predicted"/>
<name>A0A1M7YIC6_9FIRM</name>
<reference evidence="1 2" key="1">
    <citation type="submission" date="2016-12" db="EMBL/GenBank/DDBJ databases">
        <authorList>
            <person name="Song W.-J."/>
            <person name="Kurnit D.M."/>
        </authorList>
    </citation>
    <scope>NUCLEOTIDE SEQUENCE [LARGE SCALE GENOMIC DNA]</scope>
    <source>
        <strain evidence="1 2">DSM 12503</strain>
    </source>
</reference>
<dbReference type="EMBL" id="FRFD01000011">
    <property type="protein sequence ID" value="SHO52387.1"/>
    <property type="molecule type" value="Genomic_DNA"/>
</dbReference>
<evidence type="ECO:0000313" key="2">
    <source>
        <dbReference type="Proteomes" id="UP000184612"/>
    </source>
</evidence>
<dbReference type="InterPro" id="IPR011004">
    <property type="entry name" value="Trimer_LpxA-like_sf"/>
</dbReference>
<dbReference type="PANTHER" id="PTHR23416">
    <property type="entry name" value="SIALIC ACID SYNTHASE-RELATED"/>
    <property type="match status" value="1"/>
</dbReference>
<dbReference type="STRING" id="1121345.SAMN02745217_03622"/>
<accession>A0A1M7YIC6</accession>
<dbReference type="SUPFAM" id="SSF51161">
    <property type="entry name" value="Trimeric LpxA-like enzymes"/>
    <property type="match status" value="1"/>
</dbReference>
<dbReference type="RefSeq" id="WP_073590271.1">
    <property type="nucleotide sequence ID" value="NZ_FRFD01000011.1"/>
</dbReference>
<dbReference type="PANTHER" id="PTHR23416:SF78">
    <property type="entry name" value="LIPOPOLYSACCHARIDE BIOSYNTHESIS O-ACETYL TRANSFERASE WBBJ-RELATED"/>
    <property type="match status" value="1"/>
</dbReference>
<gene>
    <name evidence="1" type="ORF">SAMN02745217_03622</name>
</gene>
<protein>
    <submittedName>
        <fullName evidence="1">Acetyltransferase (Isoleucine patch superfamily)</fullName>
    </submittedName>
</protein>
<sequence>MLVLKSIFAPFASKYLQERKNAQWRKMNRHNLTTISYNSPMNIIRVGKGTYGHINAHWYGSNEEQLNIGNFCSIASNVNFVLGGEHNYKRATNYPFPELKYHTQYDGVCKGPINIEDDVWIGYGATILSGVTLGRGCIVGAGSVVAKNIPSYAIYAGNRILKYRFSDEIIDKLKKIDFNNINVKNYEKYSQYEITIENVDAVVESMTLNNRGN</sequence>
<organism evidence="1 2">
    <name type="scientific">Anaerocolumna xylanovorans DSM 12503</name>
    <dbReference type="NCBI Taxonomy" id="1121345"/>
    <lineage>
        <taxon>Bacteria</taxon>
        <taxon>Bacillati</taxon>
        <taxon>Bacillota</taxon>
        <taxon>Clostridia</taxon>
        <taxon>Lachnospirales</taxon>
        <taxon>Lachnospiraceae</taxon>
        <taxon>Anaerocolumna</taxon>
    </lineage>
</organism>
<dbReference type="Pfam" id="PF00132">
    <property type="entry name" value="Hexapep"/>
    <property type="match status" value="1"/>
</dbReference>
<dbReference type="GO" id="GO:0016740">
    <property type="term" value="F:transferase activity"/>
    <property type="evidence" value="ECO:0007669"/>
    <property type="project" value="UniProtKB-KW"/>
</dbReference>
<dbReference type="AlphaFoldDB" id="A0A1M7YIC6"/>
<keyword evidence="2" id="KW-1185">Reference proteome</keyword>
<dbReference type="Proteomes" id="UP000184612">
    <property type="component" value="Unassembled WGS sequence"/>
</dbReference>
<dbReference type="OrthoDB" id="9801697at2"/>
<dbReference type="Gene3D" id="2.160.10.10">
    <property type="entry name" value="Hexapeptide repeat proteins"/>
    <property type="match status" value="1"/>
</dbReference>
<keyword evidence="1" id="KW-0808">Transferase</keyword>